<evidence type="ECO:0000256" key="1">
    <source>
        <dbReference type="ARBA" id="ARBA00022723"/>
    </source>
</evidence>
<dbReference type="SUPFAM" id="SSF118310">
    <property type="entry name" value="AN1-like Zinc finger"/>
    <property type="match status" value="1"/>
</dbReference>
<evidence type="ECO:0000256" key="2">
    <source>
        <dbReference type="ARBA" id="ARBA00022771"/>
    </source>
</evidence>
<proteinExistence type="predicted"/>
<evidence type="ECO:0000256" key="3">
    <source>
        <dbReference type="ARBA" id="ARBA00022833"/>
    </source>
</evidence>
<organism evidence="5">
    <name type="scientific">viral metagenome</name>
    <dbReference type="NCBI Taxonomy" id="1070528"/>
    <lineage>
        <taxon>unclassified sequences</taxon>
        <taxon>metagenomes</taxon>
        <taxon>organismal metagenomes</taxon>
    </lineage>
</organism>
<keyword evidence="3" id="KW-0862">Zinc</keyword>
<accession>A0A6C0IPW2</accession>
<keyword evidence="1" id="KW-0479">Metal-binding</keyword>
<keyword evidence="2" id="KW-0863">Zinc-finger</keyword>
<dbReference type="SMART" id="SM00154">
    <property type="entry name" value="ZnF_AN1"/>
    <property type="match status" value="1"/>
</dbReference>
<dbReference type="InterPro" id="IPR035896">
    <property type="entry name" value="AN1-like_Znf"/>
</dbReference>
<protein>
    <recommendedName>
        <fullName evidence="4">AN1-type domain-containing protein</fullName>
    </recommendedName>
</protein>
<name>A0A6C0IPW2_9ZZZZ</name>
<dbReference type="Pfam" id="PF01428">
    <property type="entry name" value="zf-AN1"/>
    <property type="match status" value="1"/>
</dbReference>
<dbReference type="PROSITE" id="PS51039">
    <property type="entry name" value="ZF_AN1"/>
    <property type="match status" value="1"/>
</dbReference>
<dbReference type="Gene3D" id="4.10.1110.10">
    <property type="entry name" value="AN1-like Zinc finger"/>
    <property type="match status" value="1"/>
</dbReference>
<evidence type="ECO:0000313" key="5">
    <source>
        <dbReference type="EMBL" id="QHT95264.1"/>
    </source>
</evidence>
<dbReference type="EMBL" id="MN740238">
    <property type="protein sequence ID" value="QHT95264.1"/>
    <property type="molecule type" value="Genomic_DNA"/>
</dbReference>
<dbReference type="InterPro" id="IPR000058">
    <property type="entry name" value="Znf_AN1"/>
</dbReference>
<sequence length="89" mass="10393">MNTNKMPTTNLQVCKTGKKKKTKTPRCQHLECNKKIKHYMGKCKCEKLFCSKHRLPHQHKCDEDYKINKLEFIKTNGLGGGKFRQVEAI</sequence>
<dbReference type="GO" id="GO:0008270">
    <property type="term" value="F:zinc ion binding"/>
    <property type="evidence" value="ECO:0007669"/>
    <property type="project" value="UniProtKB-KW"/>
</dbReference>
<dbReference type="AlphaFoldDB" id="A0A6C0IPW2"/>
<evidence type="ECO:0000259" key="4">
    <source>
        <dbReference type="PROSITE" id="PS51039"/>
    </source>
</evidence>
<feature type="domain" description="AN1-type" evidence="4">
    <location>
        <begin position="21"/>
        <end position="69"/>
    </location>
</feature>
<reference evidence="5" key="1">
    <citation type="journal article" date="2020" name="Nature">
        <title>Giant virus diversity and host interactions through global metagenomics.</title>
        <authorList>
            <person name="Schulz F."/>
            <person name="Roux S."/>
            <person name="Paez-Espino D."/>
            <person name="Jungbluth S."/>
            <person name="Walsh D.A."/>
            <person name="Denef V.J."/>
            <person name="McMahon K.D."/>
            <person name="Konstantinidis K.T."/>
            <person name="Eloe-Fadrosh E.A."/>
            <person name="Kyrpides N.C."/>
            <person name="Woyke T."/>
        </authorList>
    </citation>
    <scope>NUCLEOTIDE SEQUENCE</scope>
    <source>
        <strain evidence="5">GVMAG-M-3300024261-37</strain>
    </source>
</reference>